<evidence type="ECO:0000313" key="2">
    <source>
        <dbReference type="Proteomes" id="UP001597400"/>
    </source>
</evidence>
<proteinExistence type="predicted"/>
<evidence type="ECO:0008006" key="3">
    <source>
        <dbReference type="Google" id="ProtNLM"/>
    </source>
</evidence>
<organism evidence="1 2">
    <name type="scientific">Sphingomonas arantia</name>
    <dbReference type="NCBI Taxonomy" id="1460676"/>
    <lineage>
        <taxon>Bacteria</taxon>
        <taxon>Pseudomonadati</taxon>
        <taxon>Pseudomonadota</taxon>
        <taxon>Alphaproteobacteria</taxon>
        <taxon>Sphingomonadales</taxon>
        <taxon>Sphingomonadaceae</taxon>
        <taxon>Sphingomonas</taxon>
    </lineage>
</organism>
<dbReference type="Proteomes" id="UP001597400">
    <property type="component" value="Unassembled WGS sequence"/>
</dbReference>
<sequence length="88" mass="9951">MTDGHDTPDDDTDYEAMEIAAEIGVAQRRVVMALSDDWQEADDHRTAKRMTAIRDAKGLIQRRGKSENAWRLTVIGVRVKRVLVAELD</sequence>
<reference evidence="2" key="1">
    <citation type="journal article" date="2019" name="Int. J. Syst. Evol. Microbiol.">
        <title>The Global Catalogue of Microorganisms (GCM) 10K type strain sequencing project: providing services to taxonomists for standard genome sequencing and annotation.</title>
        <authorList>
            <consortium name="The Broad Institute Genomics Platform"/>
            <consortium name="The Broad Institute Genome Sequencing Center for Infectious Disease"/>
            <person name="Wu L."/>
            <person name="Ma J."/>
        </authorList>
    </citation>
    <scope>NUCLEOTIDE SEQUENCE [LARGE SCALE GENOMIC DNA]</scope>
    <source>
        <strain evidence="2">CGMCC 1.12702</strain>
    </source>
</reference>
<dbReference type="EMBL" id="JBHUGS010000002">
    <property type="protein sequence ID" value="MFD1950982.1"/>
    <property type="molecule type" value="Genomic_DNA"/>
</dbReference>
<evidence type="ECO:0000313" key="1">
    <source>
        <dbReference type="EMBL" id="MFD1950982.1"/>
    </source>
</evidence>
<protein>
    <recommendedName>
        <fullName evidence="3">MarR family transcriptional regulator</fullName>
    </recommendedName>
</protein>
<name>A0ABW4TZ26_9SPHN</name>
<accession>A0ABW4TZ26</accession>
<dbReference type="RefSeq" id="WP_380929372.1">
    <property type="nucleotide sequence ID" value="NZ_JBHUGS010000002.1"/>
</dbReference>
<keyword evidence="2" id="KW-1185">Reference proteome</keyword>
<comment type="caution">
    <text evidence="1">The sequence shown here is derived from an EMBL/GenBank/DDBJ whole genome shotgun (WGS) entry which is preliminary data.</text>
</comment>
<gene>
    <name evidence="1" type="ORF">ACFSGX_09415</name>
</gene>